<name>A0AAC9J842_9GAMM</name>
<protein>
    <recommendedName>
        <fullName evidence="3">Outer membrane protein 26</fullName>
    </recommendedName>
</protein>
<evidence type="ECO:0000313" key="1">
    <source>
        <dbReference type="EMBL" id="APD50946.1"/>
    </source>
</evidence>
<dbReference type="KEGG" id="fhi:FSC454_07490"/>
<dbReference type="RefSeq" id="WP_066046990.1">
    <property type="nucleotide sequence ID" value="NZ_CP018093.1"/>
</dbReference>
<evidence type="ECO:0000313" key="2">
    <source>
        <dbReference type="Proteomes" id="UP000182459"/>
    </source>
</evidence>
<dbReference type="AlphaFoldDB" id="A0AAC9J842"/>
<reference evidence="1 2" key="1">
    <citation type="submission" date="2016-11" db="EMBL/GenBank/DDBJ databases">
        <authorList>
            <person name="Hagglund E."/>
            <person name="Bystrom M."/>
            <person name="Naslund J."/>
            <person name="Stenberg P."/>
            <person name="Sjodin A."/>
        </authorList>
    </citation>
    <scope>NUCLEOTIDE SEQUENCE [LARGE SCALE GENOMIC DNA]</scope>
    <source>
        <strain evidence="1 2">CCUG 58020</strain>
    </source>
</reference>
<dbReference type="EMBL" id="CP018093">
    <property type="protein sequence ID" value="APD50946.1"/>
    <property type="molecule type" value="Genomic_DNA"/>
</dbReference>
<gene>
    <name evidence="1" type="ORF">FSC454_07490</name>
</gene>
<keyword evidence="2" id="KW-1185">Reference proteome</keyword>
<sequence length="178" mass="19903">MKKVLATILGLTVVSGVYADSYIMYAKPDTKSSKLATIDDQDSRYKAIFSKDDWIEVVDNKDGSVGWVKQKTQDKSSQTITKDPIEQMMTNFQKQQQLLDEHFNKMLANIDQSIAQMQAQSSTTKTKNNPQVFKKFSSITIDSDGKTAKIVKKSEDGNGDIQTVEKEIPADQLGTIKL</sequence>
<organism evidence="1 2">
    <name type="scientific">Francisella hispaniensis FSC454</name>
    <dbReference type="NCBI Taxonomy" id="1088883"/>
    <lineage>
        <taxon>Bacteria</taxon>
        <taxon>Pseudomonadati</taxon>
        <taxon>Pseudomonadota</taxon>
        <taxon>Gammaproteobacteria</taxon>
        <taxon>Thiotrichales</taxon>
        <taxon>Francisellaceae</taxon>
        <taxon>Francisella</taxon>
    </lineage>
</organism>
<dbReference type="Proteomes" id="UP000182459">
    <property type="component" value="Chromosome"/>
</dbReference>
<accession>A0AAC9J842</accession>
<proteinExistence type="predicted"/>
<evidence type="ECO:0008006" key="3">
    <source>
        <dbReference type="Google" id="ProtNLM"/>
    </source>
</evidence>